<name>A0A953J8V1_9BACT</name>
<dbReference type="InterPro" id="IPR011009">
    <property type="entry name" value="Kinase-like_dom_sf"/>
</dbReference>
<dbReference type="Proteomes" id="UP000705867">
    <property type="component" value="Unassembled WGS sequence"/>
</dbReference>
<dbReference type="EMBL" id="JAIOIV010000028">
    <property type="protein sequence ID" value="MBZ0155249.1"/>
    <property type="molecule type" value="Genomic_DNA"/>
</dbReference>
<dbReference type="Gene3D" id="3.90.1200.10">
    <property type="match status" value="1"/>
</dbReference>
<evidence type="ECO:0000259" key="1">
    <source>
        <dbReference type="Pfam" id="PF01636"/>
    </source>
</evidence>
<gene>
    <name evidence="2" type="ORF">K8I29_03430</name>
</gene>
<protein>
    <submittedName>
        <fullName evidence="2">Aminoglycoside phosphotransferase family protein</fullName>
    </submittedName>
</protein>
<dbReference type="SUPFAM" id="SSF56112">
    <property type="entry name" value="Protein kinase-like (PK-like)"/>
    <property type="match status" value="1"/>
</dbReference>
<reference evidence="2" key="1">
    <citation type="journal article" date="2021" name="bioRxiv">
        <title>Unraveling nitrogen, sulfur and carbon metabolic pathways and microbial community transcriptional responses to substrate deprivation and toxicity stresses in a bioreactor mimicking anoxic brackish coastal sediment conditions.</title>
        <authorList>
            <person name="Martins P.D."/>
            <person name="Echeveste M.J."/>
            <person name="Arshad A."/>
            <person name="Kurth J."/>
            <person name="Ouboter H."/>
            <person name="Jetten M.S.M."/>
            <person name="Welte C.U."/>
        </authorList>
    </citation>
    <scope>NUCLEOTIDE SEQUENCE</scope>
    <source>
        <strain evidence="2">MAG_39</strain>
    </source>
</reference>
<sequence length="333" mass="38287">MGTPYLGKLKSTDPLYEILLSRVCPGVKDPSFLVSRTSSRRVYKYTEEKSGAVVIGKFFRPDDPQQEKVMRQKREFDNLVKIRGYGFDAPPCYVVRPLTREESIGLALAEEFIPGKSLDHALWKAIFHGKAELLKERLSSLALFFHLLHGKTERRMRVDLDPVQKYFRAVIDTLHAQRVIPQSDRERFFRLMDIWLSRESMQKAKRVTVHGDATPTNFIFRGEGEVAAIDLERMRESDRAYDVSMICGELKHAFLWRTGNPHAAEHFIRYFVTAYCCHFGDPAGAFREITLRNPFYMALTELRISRNGYLGGSYRKRLAAEALECLRGGLALV</sequence>
<reference evidence="2" key="2">
    <citation type="submission" date="2021-08" db="EMBL/GenBank/DDBJ databases">
        <authorList>
            <person name="Dalcin Martins P."/>
        </authorList>
    </citation>
    <scope>NUCLEOTIDE SEQUENCE</scope>
    <source>
        <strain evidence="2">MAG_39</strain>
    </source>
</reference>
<proteinExistence type="predicted"/>
<comment type="caution">
    <text evidence="2">The sequence shown here is derived from an EMBL/GenBank/DDBJ whole genome shotgun (WGS) entry which is preliminary data.</text>
</comment>
<evidence type="ECO:0000313" key="2">
    <source>
        <dbReference type="EMBL" id="MBZ0155249.1"/>
    </source>
</evidence>
<dbReference type="Pfam" id="PF01636">
    <property type="entry name" value="APH"/>
    <property type="match status" value="1"/>
</dbReference>
<dbReference type="InterPro" id="IPR002575">
    <property type="entry name" value="Aminoglycoside_PTrfase"/>
</dbReference>
<organism evidence="2 3">
    <name type="scientific">Candidatus Nitrobium versatile</name>
    <dbReference type="NCBI Taxonomy" id="2884831"/>
    <lineage>
        <taxon>Bacteria</taxon>
        <taxon>Pseudomonadati</taxon>
        <taxon>Nitrospirota</taxon>
        <taxon>Nitrospiria</taxon>
        <taxon>Nitrospirales</taxon>
        <taxon>Nitrospiraceae</taxon>
        <taxon>Candidatus Nitrobium</taxon>
    </lineage>
</organism>
<dbReference type="AlphaFoldDB" id="A0A953J8V1"/>
<evidence type="ECO:0000313" key="3">
    <source>
        <dbReference type="Proteomes" id="UP000705867"/>
    </source>
</evidence>
<feature type="domain" description="Aminoglycoside phosphotransferase" evidence="1">
    <location>
        <begin position="38"/>
        <end position="279"/>
    </location>
</feature>
<accession>A0A953J8V1</accession>